<evidence type="ECO:0000259" key="1">
    <source>
        <dbReference type="SMART" id="SM00849"/>
    </source>
</evidence>
<dbReference type="InterPro" id="IPR050662">
    <property type="entry name" value="Sec-metab_biosynth-thioest"/>
</dbReference>
<dbReference type="EMBL" id="JAHQXE010000002">
    <property type="protein sequence ID" value="MBV0901502.1"/>
    <property type="molecule type" value="Genomic_DNA"/>
</dbReference>
<feature type="domain" description="Metallo-beta-lactamase" evidence="1">
    <location>
        <begin position="18"/>
        <end position="176"/>
    </location>
</feature>
<dbReference type="AlphaFoldDB" id="A0AA41FZ90"/>
<keyword evidence="3" id="KW-1185">Reference proteome</keyword>
<protein>
    <submittedName>
        <fullName evidence="2">MBL fold metallo-hydrolase</fullName>
    </submittedName>
</protein>
<dbReference type="SUPFAM" id="SSF56281">
    <property type="entry name" value="Metallo-hydrolase/oxidoreductase"/>
    <property type="match status" value="1"/>
</dbReference>
<reference evidence="2" key="1">
    <citation type="submission" date="2021-06" db="EMBL/GenBank/DDBJ databases">
        <title>New haloarchaea isolates fom saline soil.</title>
        <authorList>
            <person name="Duran-Viseras A."/>
            <person name="Sanchez-Porro C.S."/>
            <person name="Ventosa A."/>
        </authorList>
    </citation>
    <scope>NUCLEOTIDE SEQUENCE</scope>
    <source>
        <strain evidence="2">JCM 18369</strain>
    </source>
</reference>
<sequence length="268" mass="28324">MDWQRADASVPTRAPTGETAGYLLGDDDALLIDPADATDALDDLLSGRTVSHIAVTHTHPDHVGGVAHYAATTDATVWARRGRVADFEAATGVRPDRVFGEGTTIPTDAGPATVVETPGHAPDHVAFAAGGSVVSGDLAVAEGSVVVGAPGGDVRAYLSSLRRLHARRPDRLLPSHGPAIEDPRATCERLIAHRLDRERRVREAIRSGARSLDEIVEAAYAKDLSGVRDLARATVRAHVEKLAVEGELTWDGERARLVGATERDSPLG</sequence>
<dbReference type="InterPro" id="IPR036866">
    <property type="entry name" value="RibonucZ/Hydroxyglut_hydro"/>
</dbReference>
<proteinExistence type="predicted"/>
<organism evidence="2 3">
    <name type="scientific">Haloarcula salina</name>
    <dbReference type="NCBI Taxonomy" id="1429914"/>
    <lineage>
        <taxon>Archaea</taxon>
        <taxon>Methanobacteriati</taxon>
        <taxon>Methanobacteriota</taxon>
        <taxon>Stenosarchaea group</taxon>
        <taxon>Halobacteria</taxon>
        <taxon>Halobacteriales</taxon>
        <taxon>Haloarculaceae</taxon>
        <taxon>Haloarcula</taxon>
    </lineage>
</organism>
<dbReference type="InterPro" id="IPR036388">
    <property type="entry name" value="WH-like_DNA-bd_sf"/>
</dbReference>
<dbReference type="Gene3D" id="1.10.10.10">
    <property type="entry name" value="Winged helix-like DNA-binding domain superfamily/Winged helix DNA-binding domain"/>
    <property type="match status" value="1"/>
</dbReference>
<accession>A0AA41FZ90</accession>
<dbReference type="InterPro" id="IPR001279">
    <property type="entry name" value="Metallo-B-lactamas"/>
</dbReference>
<dbReference type="PANTHER" id="PTHR23131">
    <property type="entry name" value="ENDORIBONUCLEASE LACTB2"/>
    <property type="match status" value="1"/>
</dbReference>
<dbReference type="Pfam" id="PF00753">
    <property type="entry name" value="Lactamase_B"/>
    <property type="match status" value="1"/>
</dbReference>
<gene>
    <name evidence="2" type="ORF">KTS37_06835</name>
</gene>
<dbReference type="Proteomes" id="UP001166304">
    <property type="component" value="Unassembled WGS sequence"/>
</dbReference>
<dbReference type="SMART" id="SM00849">
    <property type="entry name" value="Lactamase_B"/>
    <property type="match status" value="1"/>
</dbReference>
<comment type="caution">
    <text evidence="2">The sequence shown here is derived from an EMBL/GenBank/DDBJ whole genome shotgun (WGS) entry which is preliminary data.</text>
</comment>
<evidence type="ECO:0000313" key="2">
    <source>
        <dbReference type="EMBL" id="MBV0901502.1"/>
    </source>
</evidence>
<name>A0AA41FZ90_9EURY</name>
<evidence type="ECO:0000313" key="3">
    <source>
        <dbReference type="Proteomes" id="UP001166304"/>
    </source>
</evidence>
<dbReference type="RefSeq" id="WP_162412709.1">
    <property type="nucleotide sequence ID" value="NZ_JAHQXE010000002.1"/>
</dbReference>
<dbReference type="Gene3D" id="3.60.15.10">
    <property type="entry name" value="Ribonuclease Z/Hydroxyacylglutathione hydrolase-like"/>
    <property type="match status" value="1"/>
</dbReference>
<dbReference type="PANTHER" id="PTHR23131:SF0">
    <property type="entry name" value="ENDORIBONUCLEASE LACTB2"/>
    <property type="match status" value="1"/>
</dbReference>